<protein>
    <submittedName>
        <fullName evidence="2">Uncharacterized protein</fullName>
    </submittedName>
</protein>
<name>A0A9P6EVU8_9FUNG</name>
<organism evidence="2 3">
    <name type="scientific">Mortierella hygrophila</name>
    <dbReference type="NCBI Taxonomy" id="979708"/>
    <lineage>
        <taxon>Eukaryota</taxon>
        <taxon>Fungi</taxon>
        <taxon>Fungi incertae sedis</taxon>
        <taxon>Mucoromycota</taxon>
        <taxon>Mortierellomycotina</taxon>
        <taxon>Mortierellomycetes</taxon>
        <taxon>Mortierellales</taxon>
        <taxon>Mortierellaceae</taxon>
        <taxon>Mortierella</taxon>
    </lineage>
</organism>
<dbReference type="Proteomes" id="UP000723463">
    <property type="component" value="Unassembled WGS sequence"/>
</dbReference>
<proteinExistence type="predicted"/>
<evidence type="ECO:0000256" key="1">
    <source>
        <dbReference type="SAM" id="MobiDB-lite"/>
    </source>
</evidence>
<accession>A0A9P6EVU8</accession>
<feature type="compositionally biased region" description="Acidic residues" evidence="1">
    <location>
        <begin position="71"/>
        <end position="88"/>
    </location>
</feature>
<evidence type="ECO:0000313" key="2">
    <source>
        <dbReference type="EMBL" id="KAF9536546.1"/>
    </source>
</evidence>
<sequence length="88" mass="10442">MKAWLRSNSAQVLYNFGDHMERFGAQVQDCLTLNPPPPLPMTPPKRYTKPFAVFTPSKHNHHKKRRHKDEDQEDQEEHKDEDDEDEDD</sequence>
<gene>
    <name evidence="2" type="ORF">EC957_010488</name>
</gene>
<dbReference type="EMBL" id="JAAAXW010000657">
    <property type="protein sequence ID" value="KAF9536546.1"/>
    <property type="molecule type" value="Genomic_DNA"/>
</dbReference>
<keyword evidence="3" id="KW-1185">Reference proteome</keyword>
<feature type="compositionally biased region" description="Basic residues" evidence="1">
    <location>
        <begin position="58"/>
        <end position="67"/>
    </location>
</feature>
<dbReference type="AlphaFoldDB" id="A0A9P6EVU8"/>
<feature type="region of interest" description="Disordered" evidence="1">
    <location>
        <begin position="34"/>
        <end position="88"/>
    </location>
</feature>
<feature type="compositionally biased region" description="Pro residues" evidence="1">
    <location>
        <begin position="34"/>
        <end position="43"/>
    </location>
</feature>
<evidence type="ECO:0000313" key="3">
    <source>
        <dbReference type="Proteomes" id="UP000723463"/>
    </source>
</evidence>
<comment type="caution">
    <text evidence="2">The sequence shown here is derived from an EMBL/GenBank/DDBJ whole genome shotgun (WGS) entry which is preliminary data.</text>
</comment>
<reference evidence="2" key="1">
    <citation type="journal article" date="2020" name="Fungal Divers.">
        <title>Resolving the Mortierellaceae phylogeny through synthesis of multi-gene phylogenetics and phylogenomics.</title>
        <authorList>
            <person name="Vandepol N."/>
            <person name="Liber J."/>
            <person name="Desiro A."/>
            <person name="Na H."/>
            <person name="Kennedy M."/>
            <person name="Barry K."/>
            <person name="Grigoriev I.V."/>
            <person name="Miller A.N."/>
            <person name="O'Donnell K."/>
            <person name="Stajich J.E."/>
            <person name="Bonito G."/>
        </authorList>
    </citation>
    <scope>NUCLEOTIDE SEQUENCE</scope>
    <source>
        <strain evidence="2">NRRL 2591</strain>
    </source>
</reference>